<reference evidence="10 11" key="1">
    <citation type="submission" date="2015-12" db="EMBL/GenBank/DDBJ databases">
        <title>Genome sequence of Aneurinibacillus soli.</title>
        <authorList>
            <person name="Lee J.S."/>
            <person name="Lee K.C."/>
            <person name="Kim K.K."/>
            <person name="Lee B.W."/>
        </authorList>
    </citation>
    <scope>NUCLEOTIDE SEQUENCE [LARGE SCALE GENOMIC DNA]</scope>
    <source>
        <strain evidence="10 11">CB4</strain>
    </source>
</reference>
<organism evidence="10 11">
    <name type="scientific">Aneurinibacillus soli</name>
    <dbReference type="NCBI Taxonomy" id="1500254"/>
    <lineage>
        <taxon>Bacteria</taxon>
        <taxon>Bacillati</taxon>
        <taxon>Bacillota</taxon>
        <taxon>Bacilli</taxon>
        <taxon>Bacillales</taxon>
        <taxon>Paenibacillaceae</taxon>
        <taxon>Aneurinibacillus group</taxon>
        <taxon>Aneurinibacillus</taxon>
    </lineage>
</organism>
<accession>A0A0U5BF40</accession>
<evidence type="ECO:0000256" key="7">
    <source>
        <dbReference type="ARBA" id="ARBA00023141"/>
    </source>
</evidence>
<dbReference type="HAMAP" id="MF_00135">
    <property type="entry name" value="PRAI"/>
    <property type="match status" value="1"/>
</dbReference>
<evidence type="ECO:0000256" key="8">
    <source>
        <dbReference type="ARBA" id="ARBA00023235"/>
    </source>
</evidence>
<dbReference type="PANTHER" id="PTHR42894">
    <property type="entry name" value="N-(5'-PHOSPHORIBOSYL)ANTHRANILATE ISOMERASE"/>
    <property type="match status" value="1"/>
</dbReference>
<dbReference type="InterPro" id="IPR013785">
    <property type="entry name" value="Aldolase_TIM"/>
</dbReference>
<comment type="catalytic activity">
    <reaction evidence="1 9">
        <text>N-(5-phospho-beta-D-ribosyl)anthranilate = 1-(2-carboxyphenylamino)-1-deoxy-D-ribulose 5-phosphate</text>
        <dbReference type="Rhea" id="RHEA:21540"/>
        <dbReference type="ChEBI" id="CHEBI:18277"/>
        <dbReference type="ChEBI" id="CHEBI:58613"/>
        <dbReference type="EC" id="5.3.1.24"/>
    </reaction>
</comment>
<dbReference type="Proteomes" id="UP000217696">
    <property type="component" value="Chromosome"/>
</dbReference>
<dbReference type="KEGG" id="asoc:CB4_03064"/>
<evidence type="ECO:0000256" key="1">
    <source>
        <dbReference type="ARBA" id="ARBA00001164"/>
    </source>
</evidence>
<evidence type="ECO:0000313" key="10">
    <source>
        <dbReference type="EMBL" id="BAU28887.1"/>
    </source>
</evidence>
<dbReference type="Pfam" id="PF00697">
    <property type="entry name" value="PRAI"/>
    <property type="match status" value="1"/>
</dbReference>
<evidence type="ECO:0000256" key="9">
    <source>
        <dbReference type="HAMAP-Rule" id="MF_00135"/>
    </source>
</evidence>
<keyword evidence="7 9" id="KW-0057">Aromatic amino acid biosynthesis</keyword>
<comment type="pathway">
    <text evidence="2 9">Amino-acid biosynthesis; L-tryptophan biosynthesis; L-tryptophan from chorismate: step 3/5.</text>
</comment>
<dbReference type="UniPathway" id="UPA00035">
    <property type="reaction ID" value="UER00042"/>
</dbReference>
<comment type="similarity">
    <text evidence="9">Belongs to the TrpF family.</text>
</comment>
<evidence type="ECO:0000256" key="5">
    <source>
        <dbReference type="ARBA" id="ARBA00022605"/>
    </source>
</evidence>
<protein>
    <recommendedName>
        <fullName evidence="4 9">N-(5'-phosphoribosyl)anthranilate isomerase</fullName>
        <shortName evidence="9">PRAI</shortName>
        <ecNumber evidence="3 9">5.3.1.24</ecNumber>
    </recommendedName>
</protein>
<dbReference type="InterPro" id="IPR044643">
    <property type="entry name" value="TrpF_fam"/>
</dbReference>
<keyword evidence="8 9" id="KW-0413">Isomerase</keyword>
<sequence length="223" mass="24446">MKAKLKICGITEEDTLQQMAAERLVPDQIGFVFAPSRRRIEPEQWGALASHIPAGAKAAGVFVNPSLEEIDAVFREQPLAIVQLHGMESAAFCKAVKDKFHCRITKAVGLSMEGKDDIAELAPYSEIIDMLLLDTAIPGQSGGTGRTFDWERIAPYRSWCHEHGVELFVAGGIHAGNAVELLAGHKPDGIDLSSGVETDGRKDLNKIRTLIERMNAYEHRDSL</sequence>
<keyword evidence="5 9" id="KW-0028">Amino-acid biosynthesis</keyword>
<dbReference type="SUPFAM" id="SSF51366">
    <property type="entry name" value="Ribulose-phoshate binding barrel"/>
    <property type="match status" value="1"/>
</dbReference>
<evidence type="ECO:0000256" key="6">
    <source>
        <dbReference type="ARBA" id="ARBA00022822"/>
    </source>
</evidence>
<dbReference type="CDD" id="cd00405">
    <property type="entry name" value="PRAI"/>
    <property type="match status" value="1"/>
</dbReference>
<evidence type="ECO:0000256" key="3">
    <source>
        <dbReference type="ARBA" id="ARBA00012572"/>
    </source>
</evidence>
<dbReference type="EMBL" id="AP017312">
    <property type="protein sequence ID" value="BAU28887.1"/>
    <property type="molecule type" value="Genomic_DNA"/>
</dbReference>
<dbReference type="InterPro" id="IPR001240">
    <property type="entry name" value="PRAI_dom"/>
</dbReference>
<dbReference type="Gene3D" id="3.20.20.70">
    <property type="entry name" value="Aldolase class I"/>
    <property type="match status" value="1"/>
</dbReference>
<dbReference type="GO" id="GO:0004640">
    <property type="term" value="F:phosphoribosylanthranilate isomerase activity"/>
    <property type="evidence" value="ECO:0007669"/>
    <property type="project" value="UniProtKB-UniRule"/>
</dbReference>
<keyword evidence="11" id="KW-1185">Reference proteome</keyword>
<evidence type="ECO:0000313" key="11">
    <source>
        <dbReference type="Proteomes" id="UP000217696"/>
    </source>
</evidence>
<dbReference type="InterPro" id="IPR011060">
    <property type="entry name" value="RibuloseP-bd_barrel"/>
</dbReference>
<dbReference type="GO" id="GO:0000162">
    <property type="term" value="P:L-tryptophan biosynthetic process"/>
    <property type="evidence" value="ECO:0007669"/>
    <property type="project" value="UniProtKB-UniRule"/>
</dbReference>
<proteinExistence type="inferred from homology"/>
<name>A0A0U5BF40_9BACL</name>
<evidence type="ECO:0000256" key="4">
    <source>
        <dbReference type="ARBA" id="ARBA00022272"/>
    </source>
</evidence>
<dbReference type="PANTHER" id="PTHR42894:SF1">
    <property type="entry name" value="N-(5'-PHOSPHORIBOSYL)ANTHRANILATE ISOMERASE"/>
    <property type="match status" value="1"/>
</dbReference>
<dbReference type="RefSeq" id="WP_231956032.1">
    <property type="nucleotide sequence ID" value="NZ_AP017312.1"/>
</dbReference>
<gene>
    <name evidence="9 10" type="primary">trpF</name>
    <name evidence="10" type="ORF">CB4_03064</name>
</gene>
<dbReference type="AlphaFoldDB" id="A0A0U5BF40"/>
<dbReference type="EC" id="5.3.1.24" evidence="3 9"/>
<evidence type="ECO:0000256" key="2">
    <source>
        <dbReference type="ARBA" id="ARBA00004664"/>
    </source>
</evidence>
<keyword evidence="6 9" id="KW-0822">Tryptophan biosynthesis</keyword>